<dbReference type="STRING" id="1314800.A0A1B7NAU0"/>
<feature type="compositionally biased region" description="Low complexity" evidence="1">
    <location>
        <begin position="62"/>
        <end position="73"/>
    </location>
</feature>
<dbReference type="Proteomes" id="UP000092154">
    <property type="component" value="Unassembled WGS sequence"/>
</dbReference>
<evidence type="ECO:0000313" key="4">
    <source>
        <dbReference type="Proteomes" id="UP000092154"/>
    </source>
</evidence>
<name>A0A1B7NAU0_9AGAM</name>
<proteinExistence type="predicted"/>
<dbReference type="EMBL" id="KV448166">
    <property type="protein sequence ID" value="OAX42001.1"/>
    <property type="molecule type" value="Genomic_DNA"/>
</dbReference>
<protein>
    <recommendedName>
        <fullName evidence="2">Ribosomal protein mS38 C-terminal domain-containing protein</fullName>
    </recommendedName>
</protein>
<sequence>MSFLPRLFKPPAANCRAYSSFFSSKPGGGRYFNSAKPPKPVVPSSRAKVESGNNTSVAPSDGASSSNAGNGSSKMKVGGAEENPSIPASNPADAARTTPSLPFTSSSSMASQFHQQVHPTISSQDYKLHQFFSLHRPLLLLSQPPSIIFESAPLDAPLVQPPEELSKTLLPSGQFASFDDPPESSFETDADAARQLAHALVMNRVGGIMTWQNTLARLGLDGESTQSSAVNAKESAQEWFTIYADSTKRKKRKKMKKHKLKKRRRVSFCFFDEFPC</sequence>
<organism evidence="3 4">
    <name type="scientific">Rhizopogon vinicolor AM-OR11-026</name>
    <dbReference type="NCBI Taxonomy" id="1314800"/>
    <lineage>
        <taxon>Eukaryota</taxon>
        <taxon>Fungi</taxon>
        <taxon>Dikarya</taxon>
        <taxon>Basidiomycota</taxon>
        <taxon>Agaricomycotina</taxon>
        <taxon>Agaricomycetes</taxon>
        <taxon>Agaricomycetidae</taxon>
        <taxon>Boletales</taxon>
        <taxon>Suillineae</taxon>
        <taxon>Rhizopogonaceae</taxon>
        <taxon>Rhizopogon</taxon>
    </lineage>
</organism>
<reference evidence="3 4" key="1">
    <citation type="submission" date="2016-06" db="EMBL/GenBank/DDBJ databases">
        <title>Comparative genomics of the ectomycorrhizal sister species Rhizopogon vinicolor and Rhizopogon vesiculosus (Basidiomycota: Boletales) reveals a divergence of the mating type B locus.</title>
        <authorList>
            <consortium name="DOE Joint Genome Institute"/>
            <person name="Mujic A.B."/>
            <person name="Kuo A."/>
            <person name="Tritt A."/>
            <person name="Lipzen A."/>
            <person name="Chen C."/>
            <person name="Johnson J."/>
            <person name="Sharma A."/>
            <person name="Barry K."/>
            <person name="Grigoriev I.V."/>
            <person name="Spatafora J.W."/>
        </authorList>
    </citation>
    <scope>NUCLEOTIDE SEQUENCE [LARGE SCALE GENOMIC DNA]</scope>
    <source>
        <strain evidence="3 4">AM-OR11-026</strain>
    </source>
</reference>
<keyword evidence="4" id="KW-1185">Reference proteome</keyword>
<dbReference type="InterPro" id="IPR013177">
    <property type="entry name" value="Ribosomal_mS38_C"/>
</dbReference>
<dbReference type="InParanoid" id="A0A1B7NAU0"/>
<feature type="compositionally biased region" description="Low complexity" evidence="1">
    <location>
        <begin position="97"/>
        <end position="111"/>
    </location>
</feature>
<evidence type="ECO:0000313" key="3">
    <source>
        <dbReference type="EMBL" id="OAX42001.1"/>
    </source>
</evidence>
<dbReference type="Pfam" id="PF08213">
    <property type="entry name" value="COX24_C"/>
    <property type="match status" value="1"/>
</dbReference>
<evidence type="ECO:0000259" key="2">
    <source>
        <dbReference type="Pfam" id="PF08213"/>
    </source>
</evidence>
<dbReference type="OrthoDB" id="3268560at2759"/>
<accession>A0A1B7NAU0</accession>
<feature type="domain" description="Ribosomal protein mS38 C-terminal" evidence="2">
    <location>
        <begin position="244"/>
        <end position="265"/>
    </location>
</feature>
<gene>
    <name evidence="3" type="ORF">K503DRAFT_790424</name>
</gene>
<dbReference type="AlphaFoldDB" id="A0A1B7NAU0"/>
<evidence type="ECO:0000256" key="1">
    <source>
        <dbReference type="SAM" id="MobiDB-lite"/>
    </source>
</evidence>
<feature type="region of interest" description="Disordered" evidence="1">
    <location>
        <begin position="29"/>
        <end position="116"/>
    </location>
</feature>